<feature type="transmembrane region" description="Helical" evidence="7">
    <location>
        <begin position="318"/>
        <end position="339"/>
    </location>
</feature>
<feature type="transmembrane region" description="Helical" evidence="7">
    <location>
        <begin position="360"/>
        <end position="378"/>
    </location>
</feature>
<dbReference type="CDD" id="cd06173">
    <property type="entry name" value="MFS_MefA_like"/>
    <property type="match status" value="1"/>
</dbReference>
<protein>
    <submittedName>
        <fullName evidence="9">Nitrate/nitrite transporter NarK</fullName>
    </submittedName>
</protein>
<name>A0A4R7VKD0_9PSEU</name>
<feature type="transmembrane region" description="Helical" evidence="7">
    <location>
        <begin position="177"/>
        <end position="195"/>
    </location>
</feature>
<feature type="transmembrane region" description="Helical" evidence="7">
    <location>
        <begin position="294"/>
        <end position="312"/>
    </location>
</feature>
<dbReference type="AlphaFoldDB" id="A0A4R7VKD0"/>
<keyword evidence="2" id="KW-1003">Cell membrane</keyword>
<dbReference type="PROSITE" id="PS50850">
    <property type="entry name" value="MFS"/>
    <property type="match status" value="1"/>
</dbReference>
<feature type="region of interest" description="Disordered" evidence="6">
    <location>
        <begin position="408"/>
        <end position="435"/>
    </location>
</feature>
<evidence type="ECO:0000313" key="10">
    <source>
        <dbReference type="Proteomes" id="UP000294927"/>
    </source>
</evidence>
<dbReference type="SUPFAM" id="SSF103473">
    <property type="entry name" value="MFS general substrate transporter"/>
    <property type="match status" value="1"/>
</dbReference>
<feature type="transmembrane region" description="Helical" evidence="7">
    <location>
        <begin position="47"/>
        <end position="68"/>
    </location>
</feature>
<dbReference type="GO" id="GO:0022857">
    <property type="term" value="F:transmembrane transporter activity"/>
    <property type="evidence" value="ECO:0007669"/>
    <property type="project" value="InterPro"/>
</dbReference>
<dbReference type="InterPro" id="IPR036259">
    <property type="entry name" value="MFS_trans_sf"/>
</dbReference>
<evidence type="ECO:0000256" key="1">
    <source>
        <dbReference type="ARBA" id="ARBA00004651"/>
    </source>
</evidence>
<dbReference type="PANTHER" id="PTHR23513">
    <property type="entry name" value="INTEGRAL MEMBRANE EFFLUX PROTEIN-RELATED"/>
    <property type="match status" value="1"/>
</dbReference>
<evidence type="ECO:0000256" key="2">
    <source>
        <dbReference type="ARBA" id="ARBA00022475"/>
    </source>
</evidence>
<sequence>MNNPAVDPPRSARGLVGVLGADLVSLTANRLLLVAVPWFVLSSTGSAAQTGLVAFCQITPFVLAQALAGPLIDRIGPRRIAVAGDVVSTGVMVVVGLLHATGGLHIWALMALMAVAGAAEGPARSAKSVFIPSATRAAGVPLERGTGLSTAIERTATVAGPAAGGFVVAVLGNAQALWLAAGLFGFAAVIVAFALTDDLDPERPRTTEVGGYVAQLREGAAFLRQDGLLRAITGMVVVTNLLDQAFIAVLLPVWARESGHGPETVGLVVSVFAGTSILAALVAAAIGGRLPRRIVYMVGFLVGGVPRFVAMAAGLPLWAVLAVFAVGGLGSGFINPIVGAVTYERIPDRLLGRVRTLSNALAWAGIPFGGPFAALLLTTSGLTGSLLIVGGLYLAAIVLPGMRPEWSQMRRTDRPTSEPARTENEEKGVEHVRTA</sequence>
<evidence type="ECO:0000256" key="3">
    <source>
        <dbReference type="ARBA" id="ARBA00022692"/>
    </source>
</evidence>
<keyword evidence="5 7" id="KW-0472">Membrane</keyword>
<feature type="transmembrane region" description="Helical" evidence="7">
    <location>
        <begin position="232"/>
        <end position="255"/>
    </location>
</feature>
<evidence type="ECO:0000313" key="9">
    <source>
        <dbReference type="EMBL" id="TDV49936.1"/>
    </source>
</evidence>
<evidence type="ECO:0000256" key="5">
    <source>
        <dbReference type="ARBA" id="ARBA00023136"/>
    </source>
</evidence>
<feature type="domain" description="Major facilitator superfamily (MFS) profile" evidence="8">
    <location>
        <begin position="13"/>
        <end position="408"/>
    </location>
</feature>
<evidence type="ECO:0000256" key="7">
    <source>
        <dbReference type="SAM" id="Phobius"/>
    </source>
</evidence>
<evidence type="ECO:0000256" key="4">
    <source>
        <dbReference type="ARBA" id="ARBA00022989"/>
    </source>
</evidence>
<gene>
    <name evidence="9" type="ORF">CLV71_107284</name>
</gene>
<proteinExistence type="predicted"/>
<dbReference type="GO" id="GO:0005886">
    <property type="term" value="C:plasma membrane"/>
    <property type="evidence" value="ECO:0007669"/>
    <property type="project" value="UniProtKB-SubCell"/>
</dbReference>
<dbReference type="RefSeq" id="WP_133904609.1">
    <property type="nucleotide sequence ID" value="NZ_SOCP01000007.1"/>
</dbReference>
<dbReference type="EMBL" id="SOCP01000007">
    <property type="protein sequence ID" value="TDV49936.1"/>
    <property type="molecule type" value="Genomic_DNA"/>
</dbReference>
<reference evidence="9 10" key="1">
    <citation type="submission" date="2019-03" db="EMBL/GenBank/DDBJ databases">
        <title>Genomic Encyclopedia of Archaeal and Bacterial Type Strains, Phase II (KMG-II): from individual species to whole genera.</title>
        <authorList>
            <person name="Goeker M."/>
        </authorList>
    </citation>
    <scope>NUCLEOTIDE SEQUENCE [LARGE SCALE GENOMIC DNA]</scope>
    <source>
        <strain evidence="9 10">DSM 45499</strain>
    </source>
</reference>
<dbReference type="PANTHER" id="PTHR23513:SF11">
    <property type="entry name" value="STAPHYLOFERRIN A TRANSPORTER"/>
    <property type="match status" value="1"/>
</dbReference>
<comment type="caution">
    <text evidence="9">The sequence shown here is derived from an EMBL/GenBank/DDBJ whole genome shotgun (WGS) entry which is preliminary data.</text>
</comment>
<dbReference type="InterPro" id="IPR020846">
    <property type="entry name" value="MFS_dom"/>
</dbReference>
<dbReference type="Pfam" id="PF07690">
    <property type="entry name" value="MFS_1"/>
    <property type="match status" value="1"/>
</dbReference>
<feature type="transmembrane region" description="Helical" evidence="7">
    <location>
        <begin position="12"/>
        <end position="41"/>
    </location>
</feature>
<feature type="transmembrane region" description="Helical" evidence="7">
    <location>
        <begin position="384"/>
        <end position="402"/>
    </location>
</feature>
<dbReference type="OrthoDB" id="9793136at2"/>
<comment type="subcellular location">
    <subcellularLocation>
        <location evidence="1">Cell membrane</location>
        <topology evidence="1">Multi-pass membrane protein</topology>
    </subcellularLocation>
</comment>
<feature type="transmembrane region" description="Helical" evidence="7">
    <location>
        <begin position="267"/>
        <end position="287"/>
    </location>
</feature>
<organism evidence="9 10">
    <name type="scientific">Actinophytocola oryzae</name>
    <dbReference type="NCBI Taxonomy" id="502181"/>
    <lineage>
        <taxon>Bacteria</taxon>
        <taxon>Bacillati</taxon>
        <taxon>Actinomycetota</taxon>
        <taxon>Actinomycetes</taxon>
        <taxon>Pseudonocardiales</taxon>
        <taxon>Pseudonocardiaceae</taxon>
    </lineage>
</organism>
<dbReference type="Proteomes" id="UP000294927">
    <property type="component" value="Unassembled WGS sequence"/>
</dbReference>
<evidence type="ECO:0000259" key="8">
    <source>
        <dbReference type="PROSITE" id="PS50850"/>
    </source>
</evidence>
<keyword evidence="3 7" id="KW-0812">Transmembrane</keyword>
<dbReference type="InterPro" id="IPR011701">
    <property type="entry name" value="MFS"/>
</dbReference>
<keyword evidence="10" id="KW-1185">Reference proteome</keyword>
<accession>A0A4R7VKD0</accession>
<feature type="transmembrane region" description="Helical" evidence="7">
    <location>
        <begin position="104"/>
        <end position="123"/>
    </location>
</feature>
<evidence type="ECO:0000256" key="6">
    <source>
        <dbReference type="SAM" id="MobiDB-lite"/>
    </source>
</evidence>
<keyword evidence="4 7" id="KW-1133">Transmembrane helix</keyword>
<dbReference type="Gene3D" id="1.20.1250.20">
    <property type="entry name" value="MFS general substrate transporter like domains"/>
    <property type="match status" value="1"/>
</dbReference>